<evidence type="ECO:0000313" key="2">
    <source>
        <dbReference type="Proteomes" id="UP000192016"/>
    </source>
</evidence>
<organism evidence="1 2">
    <name type="scientific">Lactococcus lactis subsp. cremoris</name>
    <name type="common">Streptococcus cremoris</name>
    <dbReference type="NCBI Taxonomy" id="1359"/>
    <lineage>
        <taxon>Bacteria</taxon>
        <taxon>Bacillati</taxon>
        <taxon>Bacillota</taxon>
        <taxon>Bacilli</taxon>
        <taxon>Lactobacillales</taxon>
        <taxon>Streptococcaceae</taxon>
        <taxon>Lactococcus</taxon>
    </lineage>
</organism>
<dbReference type="EMBL" id="CP015907">
    <property type="protein sequence ID" value="WOW94462.1"/>
    <property type="molecule type" value="Genomic_DNA"/>
</dbReference>
<name>A0AAJ6MJ62_LACLC</name>
<reference evidence="1 2" key="1">
    <citation type="journal article" date="2017" name="BMC Genomics">
        <title>Comparative and functional genomics of the Lactococcus lactis taxon; insights into evolution and niche adaptation.</title>
        <authorList>
            <person name="Kelleher P."/>
            <person name="Bottacini F."/>
            <person name="Mahony J."/>
            <person name="Kilcawley K.N."/>
            <person name="van Sinderen D."/>
        </authorList>
    </citation>
    <scope>NUCLEOTIDE SEQUENCE [LARGE SCALE GENOMIC DNA]</scope>
    <source>
        <strain evidence="1 2">UC109</strain>
    </source>
</reference>
<proteinExistence type="predicted"/>
<accession>A0AAJ6MJ62</accession>
<evidence type="ECO:0000313" key="1">
    <source>
        <dbReference type="EMBL" id="WOW94462.1"/>
    </source>
</evidence>
<dbReference type="Proteomes" id="UP000192016">
    <property type="component" value="Chromosome"/>
</dbReference>
<dbReference type="RefSeq" id="WP_021212698.1">
    <property type="nucleotide sequence ID" value="NZ_CP015894.2"/>
</dbReference>
<protein>
    <submittedName>
        <fullName evidence="1">Uncharacterized protein</fullName>
    </submittedName>
</protein>
<sequence>MTDKLISLVIKVCDWVANLKERKMCNCFSTALQIGKDKNVRLITPDYFGIRTVLVDACIAPVIQHLWKHHIWTENSCCEHLGVEGRPESWGGNKPSIVLGNNVKDFDRVRELIAEVDDREFELSQWQRVIV</sequence>
<dbReference type="AlphaFoldDB" id="A0AAJ6MJ62"/>
<gene>
    <name evidence="1" type="ORF">LLUC109_1786</name>
</gene>